<evidence type="ECO:0000256" key="2">
    <source>
        <dbReference type="ARBA" id="ARBA00008814"/>
    </source>
</evidence>
<feature type="compositionally biased region" description="Basic and acidic residues" evidence="5">
    <location>
        <begin position="8"/>
        <end position="19"/>
    </location>
</feature>
<protein>
    <recommendedName>
        <fullName evidence="6">Fe/B12 periplasmic-binding domain-containing protein</fullName>
    </recommendedName>
</protein>
<dbReference type="PANTHER" id="PTHR30532">
    <property type="entry name" value="IRON III DICITRATE-BINDING PERIPLASMIC PROTEIN"/>
    <property type="match status" value="1"/>
</dbReference>
<dbReference type="EMBL" id="BMMZ01000002">
    <property type="protein sequence ID" value="GGL56075.1"/>
    <property type="molecule type" value="Genomic_DNA"/>
</dbReference>
<keyword evidence="4" id="KW-0732">Signal</keyword>
<dbReference type="InterPro" id="IPR051313">
    <property type="entry name" value="Bact_iron-sidero_bind"/>
</dbReference>
<evidence type="ECO:0000313" key="8">
    <source>
        <dbReference type="Proteomes" id="UP000613840"/>
    </source>
</evidence>
<reference evidence="7" key="1">
    <citation type="journal article" date="2014" name="Int. J. Syst. Evol. Microbiol.">
        <title>Complete genome sequence of Corynebacterium casei LMG S-19264T (=DSM 44701T), isolated from a smear-ripened cheese.</title>
        <authorList>
            <consortium name="US DOE Joint Genome Institute (JGI-PGF)"/>
            <person name="Walter F."/>
            <person name="Albersmeier A."/>
            <person name="Kalinowski J."/>
            <person name="Ruckert C."/>
        </authorList>
    </citation>
    <scope>NUCLEOTIDE SEQUENCE</scope>
    <source>
        <strain evidence="7">CGMCC 4.7306</strain>
    </source>
</reference>
<evidence type="ECO:0000256" key="1">
    <source>
        <dbReference type="ARBA" id="ARBA00004196"/>
    </source>
</evidence>
<dbReference type="SUPFAM" id="SSF53807">
    <property type="entry name" value="Helical backbone' metal receptor"/>
    <property type="match status" value="1"/>
</dbReference>
<evidence type="ECO:0000259" key="6">
    <source>
        <dbReference type="PROSITE" id="PS50983"/>
    </source>
</evidence>
<gene>
    <name evidence="7" type="ORF">GCM10011575_13070</name>
</gene>
<dbReference type="Gene3D" id="3.40.50.1980">
    <property type="entry name" value="Nitrogenase molybdenum iron protein domain"/>
    <property type="match status" value="2"/>
</dbReference>
<feature type="region of interest" description="Disordered" evidence="5">
    <location>
        <begin position="1"/>
        <end position="38"/>
    </location>
</feature>
<dbReference type="GO" id="GO:1901678">
    <property type="term" value="P:iron coordination entity transport"/>
    <property type="evidence" value="ECO:0007669"/>
    <property type="project" value="UniProtKB-ARBA"/>
</dbReference>
<proteinExistence type="inferred from homology"/>
<dbReference type="Pfam" id="PF01497">
    <property type="entry name" value="Peripla_BP_2"/>
    <property type="match status" value="1"/>
</dbReference>
<dbReference type="AlphaFoldDB" id="A0A917S651"/>
<evidence type="ECO:0000256" key="5">
    <source>
        <dbReference type="SAM" id="MobiDB-lite"/>
    </source>
</evidence>
<evidence type="ECO:0000313" key="7">
    <source>
        <dbReference type="EMBL" id="GGL56075.1"/>
    </source>
</evidence>
<keyword evidence="8" id="KW-1185">Reference proteome</keyword>
<dbReference type="InterPro" id="IPR002491">
    <property type="entry name" value="ABC_transptr_periplasmic_BD"/>
</dbReference>
<reference evidence="7" key="2">
    <citation type="submission" date="2020-09" db="EMBL/GenBank/DDBJ databases">
        <authorList>
            <person name="Sun Q."/>
            <person name="Zhou Y."/>
        </authorList>
    </citation>
    <scope>NUCLEOTIDE SEQUENCE</scope>
    <source>
        <strain evidence="7">CGMCC 4.7306</strain>
    </source>
</reference>
<name>A0A917S651_9ACTN</name>
<comment type="similarity">
    <text evidence="2">Belongs to the bacterial solute-binding protein 8 family.</text>
</comment>
<evidence type="ECO:0000256" key="4">
    <source>
        <dbReference type="ARBA" id="ARBA00022729"/>
    </source>
</evidence>
<evidence type="ECO:0000256" key="3">
    <source>
        <dbReference type="ARBA" id="ARBA00022448"/>
    </source>
</evidence>
<keyword evidence="3" id="KW-0813">Transport</keyword>
<dbReference type="GO" id="GO:0030288">
    <property type="term" value="C:outer membrane-bounded periplasmic space"/>
    <property type="evidence" value="ECO:0007669"/>
    <property type="project" value="TreeGrafter"/>
</dbReference>
<feature type="domain" description="Fe/B12 periplasmic-binding" evidence="6">
    <location>
        <begin position="114"/>
        <end position="382"/>
    </location>
</feature>
<dbReference type="PROSITE" id="PS50983">
    <property type="entry name" value="FE_B12_PBP"/>
    <property type="match status" value="1"/>
</dbReference>
<dbReference type="PANTHER" id="PTHR30532:SF1">
    <property type="entry name" value="IRON(3+)-HYDROXAMATE-BINDING PROTEIN FHUD"/>
    <property type="match status" value="1"/>
</dbReference>
<organism evidence="7 8">
    <name type="scientific">Microlunatus endophyticus</name>
    <dbReference type="NCBI Taxonomy" id="1716077"/>
    <lineage>
        <taxon>Bacteria</taxon>
        <taxon>Bacillati</taxon>
        <taxon>Actinomycetota</taxon>
        <taxon>Actinomycetes</taxon>
        <taxon>Propionibacteriales</taxon>
        <taxon>Propionibacteriaceae</taxon>
        <taxon>Microlunatus</taxon>
    </lineage>
</organism>
<accession>A0A917S651</accession>
<comment type="caution">
    <text evidence="7">The sequence shown here is derived from an EMBL/GenBank/DDBJ whole genome shotgun (WGS) entry which is preliminary data.</text>
</comment>
<sequence length="382" mass="40490">MTSALLHSDVDREFVRKAPDSPTPAAHRHVTKEPTMTTTTTNSTLFEIDIESRFAAIVDQLTRRGFLAGGITAAGILGLAACGSSAADDPASAAPTRTIEAPLGASLVVPSEPKRVVALGASISNLCELGVPVVGTWTNAENAVPAAYKAAVAKLPKVQAADGTIDVEAIAALRPDLIFVWSGVSALERIEKIAPTFVYDSSSSITWQQRAQQTAYAVDKINAFDVARKAYRAEVARIRTAYAAQLANNHWYVVTPWDDANFQLEAVSTPGPAALKELGARFGKQQKHADTAANGGSKLSMELITDLSDADAMIFDDNGYGSTDGTLISANGRHLISQPAWKRLPAVTSGAMTVYNAFNIDNFTSGTAYLHAIEALCKKLKG</sequence>
<comment type="subcellular location">
    <subcellularLocation>
        <location evidence="1">Cell envelope</location>
    </subcellularLocation>
</comment>
<dbReference type="Proteomes" id="UP000613840">
    <property type="component" value="Unassembled WGS sequence"/>
</dbReference>